<feature type="signal peptide" evidence="1">
    <location>
        <begin position="1"/>
        <end position="23"/>
    </location>
</feature>
<feature type="chain" id="PRO_5047001505" evidence="1">
    <location>
        <begin position="24"/>
        <end position="170"/>
    </location>
</feature>
<evidence type="ECO:0000256" key="1">
    <source>
        <dbReference type="SAM" id="SignalP"/>
    </source>
</evidence>
<evidence type="ECO:0000259" key="2">
    <source>
        <dbReference type="Pfam" id="PF07987"/>
    </source>
</evidence>
<dbReference type="CDD" id="cd08545">
    <property type="entry name" value="YcnI_like"/>
    <property type="match status" value="1"/>
</dbReference>
<gene>
    <name evidence="3" type="ORF">Rmf_05900</name>
</gene>
<dbReference type="Proteomes" id="UP000831327">
    <property type="component" value="Chromosome"/>
</dbReference>
<name>A0ABM7XYU7_9PROT</name>
<dbReference type="EMBL" id="AP025637">
    <property type="protein sequence ID" value="BDG70661.1"/>
    <property type="molecule type" value="Genomic_DNA"/>
</dbReference>
<feature type="domain" description="YncI copper-binding" evidence="2">
    <location>
        <begin position="24"/>
        <end position="166"/>
    </location>
</feature>
<protein>
    <submittedName>
        <fullName evidence="3">Nuclear export factor GLE1</fullName>
    </submittedName>
</protein>
<proteinExistence type="predicted"/>
<sequence>MTMNRSALILAIALALPTLPAAAHVSIDPAQAAPHAYVRAALRVPHGCGDAATTRITVRLPEGVTAARPMPKPGWTLVTTPREGAPEPTGHGAVRDLGTVTWEGGRLPNEHYDEFVLRFRVPNTPDATLWFAVRQDCEGGASVNWAEIPAEGRRLSDYPHPAAAMRLTPR</sequence>
<evidence type="ECO:0000313" key="4">
    <source>
        <dbReference type="Proteomes" id="UP000831327"/>
    </source>
</evidence>
<dbReference type="InterPro" id="IPR012533">
    <property type="entry name" value="YcnI-copper_dom"/>
</dbReference>
<dbReference type="InterPro" id="IPR038507">
    <property type="entry name" value="YcnI-like_sf"/>
</dbReference>
<dbReference type="Gene3D" id="2.60.40.2230">
    <property type="entry name" value="Uncharacterised protein YcnI-like PF07987, DUF1775"/>
    <property type="match status" value="1"/>
</dbReference>
<reference evidence="3 4" key="1">
    <citation type="journal article" date="2016" name="Microbes Environ.">
        <title>Phylogenetically diverse aerobic anoxygenic phototrophic bacteria isolated from epilithic biofilms in Tama river, Japan.</title>
        <authorList>
            <person name="Hirose S."/>
            <person name="Matsuura K."/>
            <person name="Haruta S."/>
        </authorList>
    </citation>
    <scope>NUCLEOTIDE SEQUENCE [LARGE SCALE GENOMIC DNA]</scope>
    <source>
        <strain evidence="3 4">S08</strain>
    </source>
</reference>
<evidence type="ECO:0000313" key="3">
    <source>
        <dbReference type="EMBL" id="BDG70661.1"/>
    </source>
</evidence>
<keyword evidence="1" id="KW-0732">Signal</keyword>
<accession>A0ABM7XYU7</accession>
<dbReference type="Pfam" id="PF07987">
    <property type="entry name" value="DUF1775"/>
    <property type="match status" value="1"/>
</dbReference>
<organism evidence="3 4">
    <name type="scientific">Roseomonas fluvialis</name>
    <dbReference type="NCBI Taxonomy" id="1750527"/>
    <lineage>
        <taxon>Bacteria</taxon>
        <taxon>Pseudomonadati</taxon>
        <taxon>Pseudomonadota</taxon>
        <taxon>Alphaproteobacteria</taxon>
        <taxon>Acetobacterales</taxon>
        <taxon>Roseomonadaceae</taxon>
        <taxon>Roseomonas</taxon>
    </lineage>
</organism>
<keyword evidence="4" id="KW-1185">Reference proteome</keyword>